<feature type="non-terminal residue" evidence="1">
    <location>
        <position position="85"/>
    </location>
</feature>
<protein>
    <submittedName>
        <fullName evidence="1">Uncharacterized protein</fullName>
    </submittedName>
</protein>
<dbReference type="AlphaFoldDB" id="A0A9W8J564"/>
<dbReference type="Proteomes" id="UP001140091">
    <property type="component" value="Unassembled WGS sequence"/>
</dbReference>
<accession>A0A9W8J564</accession>
<organism evidence="1 2">
    <name type="scientific">Candolleomyces eurysporus</name>
    <dbReference type="NCBI Taxonomy" id="2828524"/>
    <lineage>
        <taxon>Eukaryota</taxon>
        <taxon>Fungi</taxon>
        <taxon>Dikarya</taxon>
        <taxon>Basidiomycota</taxon>
        <taxon>Agaricomycotina</taxon>
        <taxon>Agaricomycetes</taxon>
        <taxon>Agaricomycetidae</taxon>
        <taxon>Agaricales</taxon>
        <taxon>Agaricineae</taxon>
        <taxon>Psathyrellaceae</taxon>
        <taxon>Candolleomyces</taxon>
    </lineage>
</organism>
<sequence length="85" mass="9211">MIWVLGILASRGCSDDGEYAAIADNDEDDDDDDVVLGTRFRRTPISAPPVYVYPVDEKVRIEEEPPVVVVVNKDVVVPAPAAGNN</sequence>
<reference evidence="1" key="1">
    <citation type="submission" date="2022-06" db="EMBL/GenBank/DDBJ databases">
        <title>Genome Sequence of Candolleomyces eurysporus.</title>
        <authorList>
            <person name="Buettner E."/>
        </authorList>
    </citation>
    <scope>NUCLEOTIDE SEQUENCE</scope>
    <source>
        <strain evidence="1">VTCC 930004</strain>
    </source>
</reference>
<proteinExistence type="predicted"/>
<dbReference type="EMBL" id="JANBPK010001056">
    <property type="protein sequence ID" value="KAJ2926519.1"/>
    <property type="molecule type" value="Genomic_DNA"/>
</dbReference>
<gene>
    <name evidence="1" type="ORF">H1R20_g10568</name>
</gene>
<evidence type="ECO:0000313" key="1">
    <source>
        <dbReference type="EMBL" id="KAJ2926519.1"/>
    </source>
</evidence>
<evidence type="ECO:0000313" key="2">
    <source>
        <dbReference type="Proteomes" id="UP001140091"/>
    </source>
</evidence>
<comment type="caution">
    <text evidence="1">The sequence shown here is derived from an EMBL/GenBank/DDBJ whole genome shotgun (WGS) entry which is preliminary data.</text>
</comment>
<name>A0A9W8J564_9AGAR</name>
<keyword evidence="2" id="KW-1185">Reference proteome</keyword>
<dbReference type="OrthoDB" id="3233375at2759"/>